<sequence>MNSPLPAVSLRPASALDAGPTGWILHRFALYTPWMPVLYSEAETIGFCEVMIGHGWVTVAEHDGRVVGFMARDGAEICSLYLAPDARGQGVGRVLLRQAKAAQSVLWLRALAANTGARRFYQREGFFETDRSDGSGNDEGLPDVRMEWQAETHAQAPQQQEQQG</sequence>
<evidence type="ECO:0000256" key="1">
    <source>
        <dbReference type="ARBA" id="ARBA00022679"/>
    </source>
</evidence>
<evidence type="ECO:0000259" key="3">
    <source>
        <dbReference type="PROSITE" id="PS51186"/>
    </source>
</evidence>
<dbReference type="Proteomes" id="UP001441944">
    <property type="component" value="Unassembled WGS sequence"/>
</dbReference>
<protein>
    <submittedName>
        <fullName evidence="4">GNAT family N-acetyltransferase</fullName>
    </submittedName>
</protein>
<feature type="region of interest" description="Disordered" evidence="2">
    <location>
        <begin position="129"/>
        <end position="164"/>
    </location>
</feature>
<dbReference type="PROSITE" id="PS51186">
    <property type="entry name" value="GNAT"/>
    <property type="match status" value="1"/>
</dbReference>
<proteinExistence type="predicted"/>
<dbReference type="InterPro" id="IPR016181">
    <property type="entry name" value="Acyl_CoA_acyltransferase"/>
</dbReference>
<gene>
    <name evidence="4" type="ORF">NBRC116598_14770</name>
</gene>
<feature type="compositionally biased region" description="Low complexity" evidence="2">
    <location>
        <begin position="151"/>
        <end position="164"/>
    </location>
</feature>
<dbReference type="Gene3D" id="3.40.630.30">
    <property type="match status" value="1"/>
</dbReference>
<dbReference type="SUPFAM" id="SSF55729">
    <property type="entry name" value="Acyl-CoA N-acyltransferases (Nat)"/>
    <property type="match status" value="1"/>
</dbReference>
<dbReference type="PANTHER" id="PTHR13947">
    <property type="entry name" value="GNAT FAMILY N-ACETYLTRANSFERASE"/>
    <property type="match status" value="1"/>
</dbReference>
<feature type="domain" description="N-acetyltransferase" evidence="3">
    <location>
        <begin position="8"/>
        <end position="151"/>
    </location>
</feature>
<comment type="caution">
    <text evidence="4">The sequence shown here is derived from an EMBL/GenBank/DDBJ whole genome shotgun (WGS) entry which is preliminary data.</text>
</comment>
<dbReference type="RefSeq" id="WP_353398472.1">
    <property type="nucleotide sequence ID" value="NZ_BAABWU010000004.1"/>
</dbReference>
<dbReference type="EMBL" id="BAABWU010000004">
    <property type="protein sequence ID" value="GAA6196033.1"/>
    <property type="molecule type" value="Genomic_DNA"/>
</dbReference>
<keyword evidence="5" id="KW-1185">Reference proteome</keyword>
<dbReference type="InterPro" id="IPR000182">
    <property type="entry name" value="GNAT_dom"/>
</dbReference>
<evidence type="ECO:0000256" key="2">
    <source>
        <dbReference type="SAM" id="MobiDB-lite"/>
    </source>
</evidence>
<evidence type="ECO:0000313" key="5">
    <source>
        <dbReference type="Proteomes" id="UP001441944"/>
    </source>
</evidence>
<organism evidence="4 5">
    <name type="scientific">Pseudophaeobacter arcticus</name>
    <dbReference type="NCBI Taxonomy" id="385492"/>
    <lineage>
        <taxon>Bacteria</taxon>
        <taxon>Pseudomonadati</taxon>
        <taxon>Pseudomonadota</taxon>
        <taxon>Alphaproteobacteria</taxon>
        <taxon>Rhodobacterales</taxon>
        <taxon>Paracoccaceae</taxon>
        <taxon>Pseudophaeobacter</taxon>
    </lineage>
</organism>
<keyword evidence="1" id="KW-0808">Transferase</keyword>
<dbReference type="InterPro" id="IPR050769">
    <property type="entry name" value="NAT_camello-type"/>
</dbReference>
<evidence type="ECO:0000313" key="4">
    <source>
        <dbReference type="EMBL" id="GAA6196033.1"/>
    </source>
</evidence>
<dbReference type="PANTHER" id="PTHR13947:SF37">
    <property type="entry name" value="LD18367P"/>
    <property type="match status" value="1"/>
</dbReference>
<accession>A0ABQ0AJJ5</accession>
<name>A0ABQ0AJJ5_9RHOB</name>
<dbReference type="Pfam" id="PF13508">
    <property type="entry name" value="Acetyltransf_7"/>
    <property type="match status" value="1"/>
</dbReference>
<dbReference type="CDD" id="cd04301">
    <property type="entry name" value="NAT_SF"/>
    <property type="match status" value="1"/>
</dbReference>
<reference evidence="4 5" key="1">
    <citation type="submission" date="2024-04" db="EMBL/GenBank/DDBJ databases">
        <title>Draft genome sequence of Pseudophaeobacter arcticus NBRC 116598.</title>
        <authorList>
            <person name="Miyakawa T."/>
            <person name="Kusuya Y."/>
            <person name="Miura T."/>
        </authorList>
    </citation>
    <scope>NUCLEOTIDE SEQUENCE [LARGE SCALE GENOMIC DNA]</scope>
    <source>
        <strain evidence="4 5">SU-CL00105</strain>
    </source>
</reference>